<protein>
    <submittedName>
        <fullName evidence="2">Uncharacterized protein</fullName>
    </submittedName>
</protein>
<feature type="region of interest" description="Disordered" evidence="1">
    <location>
        <begin position="199"/>
        <end position="231"/>
    </location>
</feature>
<keyword evidence="3" id="KW-1185">Reference proteome</keyword>
<proteinExistence type="predicted"/>
<evidence type="ECO:0000256" key="1">
    <source>
        <dbReference type="SAM" id="MobiDB-lite"/>
    </source>
</evidence>
<name>A0AAD7E8P4_9AGAR</name>
<evidence type="ECO:0000313" key="3">
    <source>
        <dbReference type="Proteomes" id="UP001218218"/>
    </source>
</evidence>
<sequence length="365" mass="41183">MEFKFKLYRSKNFQSRDSHTLYSENAGQEAPHARIPLLESAQPNYSFQSRLITIFSVSQDVSAVTQPTAELLVPRATSEHAPSHELPEALLARAKHHPLWYIRGVMYLVGILHTRHHVSFSACGLILRCFKFLFKNAPSQSLLGSSRMPTTLKTVLSNLDMTDKFLVHPICHNCHRFFDTNTSVGDYCKACDEPLFDSNGDDPVEEETESDPPATPMPTARPRTSKPIMVSPMQLPSRGLVEFFKRPGMFHAVNSWKTRLQVPGEMRCMQDGAVWQTIKGRDNVLFFYGPGVENEIRVGITLSLDWMVLYRAENIILCCMTPGPREPTAEQLQNYLKDIVDDLIMLYERGITVTSPEHPNGGISG</sequence>
<dbReference type="Proteomes" id="UP001218218">
    <property type="component" value="Unassembled WGS sequence"/>
</dbReference>
<dbReference type="AlphaFoldDB" id="A0AAD7E8P4"/>
<comment type="caution">
    <text evidence="2">The sequence shown here is derived from an EMBL/GenBank/DDBJ whole genome shotgun (WGS) entry which is preliminary data.</text>
</comment>
<accession>A0AAD7E8P4</accession>
<reference evidence="2" key="1">
    <citation type="submission" date="2023-03" db="EMBL/GenBank/DDBJ databases">
        <title>Massive genome expansion in bonnet fungi (Mycena s.s.) driven by repeated elements and novel gene families across ecological guilds.</title>
        <authorList>
            <consortium name="Lawrence Berkeley National Laboratory"/>
            <person name="Harder C.B."/>
            <person name="Miyauchi S."/>
            <person name="Viragh M."/>
            <person name="Kuo A."/>
            <person name="Thoen E."/>
            <person name="Andreopoulos B."/>
            <person name="Lu D."/>
            <person name="Skrede I."/>
            <person name="Drula E."/>
            <person name="Henrissat B."/>
            <person name="Morin E."/>
            <person name="Kohler A."/>
            <person name="Barry K."/>
            <person name="LaButti K."/>
            <person name="Morin E."/>
            <person name="Salamov A."/>
            <person name="Lipzen A."/>
            <person name="Mereny Z."/>
            <person name="Hegedus B."/>
            <person name="Baldrian P."/>
            <person name="Stursova M."/>
            <person name="Weitz H."/>
            <person name="Taylor A."/>
            <person name="Grigoriev I.V."/>
            <person name="Nagy L.G."/>
            <person name="Martin F."/>
            <person name="Kauserud H."/>
        </authorList>
    </citation>
    <scope>NUCLEOTIDE SEQUENCE</scope>
    <source>
        <strain evidence="2">CBHHK002</strain>
    </source>
</reference>
<evidence type="ECO:0000313" key="2">
    <source>
        <dbReference type="EMBL" id="KAJ7303415.1"/>
    </source>
</evidence>
<feature type="compositionally biased region" description="Acidic residues" evidence="1">
    <location>
        <begin position="199"/>
        <end position="210"/>
    </location>
</feature>
<organism evidence="2 3">
    <name type="scientific">Mycena albidolilacea</name>
    <dbReference type="NCBI Taxonomy" id="1033008"/>
    <lineage>
        <taxon>Eukaryota</taxon>
        <taxon>Fungi</taxon>
        <taxon>Dikarya</taxon>
        <taxon>Basidiomycota</taxon>
        <taxon>Agaricomycotina</taxon>
        <taxon>Agaricomycetes</taxon>
        <taxon>Agaricomycetidae</taxon>
        <taxon>Agaricales</taxon>
        <taxon>Marasmiineae</taxon>
        <taxon>Mycenaceae</taxon>
        <taxon>Mycena</taxon>
    </lineage>
</organism>
<dbReference type="EMBL" id="JARIHO010000106">
    <property type="protein sequence ID" value="KAJ7303415.1"/>
    <property type="molecule type" value="Genomic_DNA"/>
</dbReference>
<gene>
    <name evidence="2" type="ORF">DFH08DRAFT_722195</name>
</gene>